<feature type="domain" description="AbiEi antitoxin N-terminal" evidence="2">
    <location>
        <begin position="8"/>
        <end position="56"/>
    </location>
</feature>
<evidence type="ECO:0000259" key="2">
    <source>
        <dbReference type="Pfam" id="PF13338"/>
    </source>
</evidence>
<dbReference type="STRING" id="1437607.BISA_2086"/>
<dbReference type="AlphaFoldDB" id="A0A087D6H3"/>
<sequence>MKRESPMQQLSPLTSTQWGLVTTSQAQRLGISRSSLYKLETSGKLDRVSQGVYRNTSAPSEEHEALHAAWLSLYPQKTAEERLQSAAPDAVVSSKTAAWLLGIGDFVPEPYCFSTPVRKQTQRTDIVLRLKRYVSESLTIREGLPITTVEQTIADLVAENTDFSLLSDIFITSGTDVLSSINYSYLEQLLCPYAKRYGFPSGDGKSLLHMLTAPADEQQLETIRLIQNAFKGIMQPQLEEMQKTIQAISLPAKALEIILTELKNIPSMQNDALIQAARTITNTFHSHRLPNNFSSQYHNQHGSDQSKD</sequence>
<feature type="region of interest" description="Disordered" evidence="1">
    <location>
        <begin position="288"/>
        <end position="308"/>
    </location>
</feature>
<dbReference type="Pfam" id="PF13338">
    <property type="entry name" value="AbiEi_4"/>
    <property type="match status" value="1"/>
</dbReference>
<dbReference type="EMBL" id="JGZN01000017">
    <property type="protein sequence ID" value="KFI91123.1"/>
    <property type="molecule type" value="Genomic_DNA"/>
</dbReference>
<comment type="caution">
    <text evidence="3">The sequence shown here is derived from an EMBL/GenBank/DDBJ whole genome shotgun (WGS) entry which is preliminary data.</text>
</comment>
<dbReference type="Proteomes" id="UP000029066">
    <property type="component" value="Unassembled WGS sequence"/>
</dbReference>
<dbReference type="InterPro" id="IPR025159">
    <property type="entry name" value="AbiEi_N"/>
</dbReference>
<evidence type="ECO:0000256" key="1">
    <source>
        <dbReference type="SAM" id="MobiDB-lite"/>
    </source>
</evidence>
<dbReference type="RefSeq" id="WP_051917547.1">
    <property type="nucleotide sequence ID" value="NZ_JDUT01000013.1"/>
</dbReference>
<dbReference type="OrthoDB" id="3356078at2"/>
<evidence type="ECO:0000313" key="4">
    <source>
        <dbReference type="Proteomes" id="UP000029066"/>
    </source>
</evidence>
<evidence type="ECO:0000313" key="3">
    <source>
        <dbReference type="EMBL" id="KFI91123.1"/>
    </source>
</evidence>
<name>A0A087D6H3_9BIFI</name>
<reference evidence="3 4" key="1">
    <citation type="submission" date="2014-03" db="EMBL/GenBank/DDBJ databases">
        <title>Genomics of Bifidobacteria.</title>
        <authorList>
            <person name="Ventura M."/>
            <person name="Milani C."/>
            <person name="Lugli G.A."/>
        </authorList>
    </citation>
    <scope>NUCLEOTIDE SEQUENCE [LARGE SCALE GENOMIC DNA]</scope>
    <source>
        <strain evidence="3 4">DSM 23967</strain>
    </source>
</reference>
<protein>
    <submittedName>
        <fullName evidence="3">Putative transcriptional regulator</fullName>
    </submittedName>
</protein>
<gene>
    <name evidence="3" type="ORF">BISA_2086</name>
</gene>
<organism evidence="3 4">
    <name type="scientific">Bifidobacterium saguini DSM 23967</name>
    <dbReference type="NCBI Taxonomy" id="1437607"/>
    <lineage>
        <taxon>Bacteria</taxon>
        <taxon>Bacillati</taxon>
        <taxon>Actinomycetota</taxon>
        <taxon>Actinomycetes</taxon>
        <taxon>Bifidobacteriales</taxon>
        <taxon>Bifidobacteriaceae</taxon>
        <taxon>Bifidobacterium</taxon>
    </lineage>
</organism>
<proteinExistence type="predicted"/>
<accession>A0A087D6H3</accession>